<sequence length="288" mass="32699">MKDLVRSEIKESIRSENKELIRSEIKELVRSEVQEVIRSQVKELSGEGKQMIESKIASATNEIKNEVTQNSKKLKKLSLEQDKTDIEIENLKKNIASIESECVILKEEIQELRVLEQTSNTNANNTKSSENSNTESDEKNSTNSGENNNTKSGENNNTKGGEKNKTKSGENNKMKSGENHTKSGENNTKSSDTKIVLYGLNENFYETGVELHSRIINIFQNYAGINLNGYVDEIYRIGKQGKQGQRRPVVIELLTKRTQQYVMQHCKLFKNTGMCITKFQDKETVPEN</sequence>
<evidence type="ECO:0000256" key="2">
    <source>
        <dbReference type="SAM" id="MobiDB-lite"/>
    </source>
</evidence>
<proteinExistence type="predicted"/>
<dbReference type="GeneID" id="126912761"/>
<reference evidence="4" key="1">
    <citation type="submission" date="2025-08" db="UniProtKB">
        <authorList>
            <consortium name="RefSeq"/>
        </authorList>
    </citation>
    <scope>IDENTIFICATION</scope>
    <source>
        <tissue evidence="4">Whole larval tissue</tissue>
    </source>
</reference>
<accession>A0A9R0ED27</accession>
<organism evidence="3 4">
    <name type="scientific">Spodoptera frugiperda</name>
    <name type="common">Fall armyworm</name>
    <dbReference type="NCBI Taxonomy" id="7108"/>
    <lineage>
        <taxon>Eukaryota</taxon>
        <taxon>Metazoa</taxon>
        <taxon>Ecdysozoa</taxon>
        <taxon>Arthropoda</taxon>
        <taxon>Hexapoda</taxon>
        <taxon>Insecta</taxon>
        <taxon>Pterygota</taxon>
        <taxon>Neoptera</taxon>
        <taxon>Endopterygota</taxon>
        <taxon>Lepidoptera</taxon>
        <taxon>Glossata</taxon>
        <taxon>Ditrysia</taxon>
        <taxon>Noctuoidea</taxon>
        <taxon>Noctuidae</taxon>
        <taxon>Amphipyrinae</taxon>
        <taxon>Spodoptera</taxon>
    </lineage>
</organism>
<feature type="compositionally biased region" description="Low complexity" evidence="2">
    <location>
        <begin position="120"/>
        <end position="134"/>
    </location>
</feature>
<keyword evidence="1" id="KW-0175">Coiled coil</keyword>
<feature type="coiled-coil region" evidence="1">
    <location>
        <begin position="74"/>
        <end position="115"/>
    </location>
</feature>
<feature type="region of interest" description="Disordered" evidence="2">
    <location>
        <begin position="120"/>
        <end position="190"/>
    </location>
</feature>
<feature type="compositionally biased region" description="Basic and acidic residues" evidence="2">
    <location>
        <begin position="160"/>
        <end position="183"/>
    </location>
</feature>
<evidence type="ECO:0000313" key="4">
    <source>
        <dbReference type="RefSeq" id="XP_050562621.1"/>
    </source>
</evidence>
<gene>
    <name evidence="4" type="primary">LOC126912761</name>
</gene>
<keyword evidence="3" id="KW-1185">Reference proteome</keyword>
<dbReference type="Proteomes" id="UP000829999">
    <property type="component" value="Chromosome 29"/>
</dbReference>
<feature type="compositionally biased region" description="Low complexity" evidence="2">
    <location>
        <begin position="141"/>
        <end position="159"/>
    </location>
</feature>
<dbReference type="OrthoDB" id="7488809at2759"/>
<dbReference type="RefSeq" id="XP_050562621.1">
    <property type="nucleotide sequence ID" value="XM_050706664.1"/>
</dbReference>
<evidence type="ECO:0000256" key="1">
    <source>
        <dbReference type="SAM" id="Coils"/>
    </source>
</evidence>
<evidence type="ECO:0000313" key="3">
    <source>
        <dbReference type="Proteomes" id="UP000829999"/>
    </source>
</evidence>
<name>A0A9R0ED27_SPOFR</name>
<dbReference type="AlphaFoldDB" id="A0A9R0ED27"/>
<protein>
    <submittedName>
        <fullName evidence="4">Uncharacterized protein</fullName>
    </submittedName>
</protein>